<keyword evidence="2" id="KW-1185">Reference proteome</keyword>
<evidence type="ECO:0000313" key="2">
    <source>
        <dbReference type="Proteomes" id="UP000266673"/>
    </source>
</evidence>
<proteinExistence type="predicted"/>
<gene>
    <name evidence="1" type="ORF">C2G38_2156713</name>
</gene>
<dbReference type="OrthoDB" id="2444748at2759"/>
<sequence>MVATNLNTLNSLSIRLAQNLWFSVKALKCKAQQDDLQAASHSVTALSQEIIECIQKKIKDESESKKKRPKTSKKEPAGKAKRIKLIPFQKQKETLIKWFGATRAKCVNNKNFQNENKWVLETPYDIRDEGMNDLLKAYKTNFAAHKKEFKIKLGEFFLCLPMSLEIRSENQAPQWTSIEERILSLDPGVRTFSTGYSPSGLPVEWGKNDIGRIYCICHALDKTKQVVTKRSSA</sequence>
<accession>A0A397W937</accession>
<dbReference type="EMBL" id="QKWP01000052">
    <property type="protein sequence ID" value="RIB28903.1"/>
    <property type="molecule type" value="Genomic_DNA"/>
</dbReference>
<dbReference type="AlphaFoldDB" id="A0A397W937"/>
<evidence type="ECO:0000313" key="1">
    <source>
        <dbReference type="EMBL" id="RIB28903.1"/>
    </source>
</evidence>
<dbReference type="PANTHER" id="PTHR36172">
    <property type="match status" value="1"/>
</dbReference>
<organism evidence="1 2">
    <name type="scientific">Gigaspora rosea</name>
    <dbReference type="NCBI Taxonomy" id="44941"/>
    <lineage>
        <taxon>Eukaryota</taxon>
        <taxon>Fungi</taxon>
        <taxon>Fungi incertae sedis</taxon>
        <taxon>Mucoromycota</taxon>
        <taxon>Glomeromycotina</taxon>
        <taxon>Glomeromycetes</taxon>
        <taxon>Diversisporales</taxon>
        <taxon>Gigasporaceae</taxon>
        <taxon>Gigaspora</taxon>
    </lineage>
</organism>
<comment type="caution">
    <text evidence="1">The sequence shown here is derived from an EMBL/GenBank/DDBJ whole genome shotgun (WGS) entry which is preliminary data.</text>
</comment>
<protein>
    <submittedName>
        <fullName evidence="1">Uncharacterized protein</fullName>
    </submittedName>
</protein>
<dbReference type="InterPro" id="IPR051491">
    <property type="entry name" value="Recombinase/Transposase-rel"/>
</dbReference>
<reference evidence="1 2" key="1">
    <citation type="submission" date="2018-06" db="EMBL/GenBank/DDBJ databases">
        <title>Comparative genomics reveals the genomic features of Rhizophagus irregularis, R. cerebriforme, R. diaphanum and Gigaspora rosea, and their symbiotic lifestyle signature.</title>
        <authorList>
            <person name="Morin E."/>
            <person name="San Clemente H."/>
            <person name="Chen E.C.H."/>
            <person name="De La Providencia I."/>
            <person name="Hainaut M."/>
            <person name="Kuo A."/>
            <person name="Kohler A."/>
            <person name="Murat C."/>
            <person name="Tang N."/>
            <person name="Roy S."/>
            <person name="Loubradou J."/>
            <person name="Henrissat B."/>
            <person name="Grigoriev I.V."/>
            <person name="Corradi N."/>
            <person name="Roux C."/>
            <person name="Martin F.M."/>
        </authorList>
    </citation>
    <scope>NUCLEOTIDE SEQUENCE [LARGE SCALE GENOMIC DNA]</scope>
    <source>
        <strain evidence="1 2">DAOM 194757</strain>
    </source>
</reference>
<dbReference type="Proteomes" id="UP000266673">
    <property type="component" value="Unassembled WGS sequence"/>
</dbReference>
<name>A0A397W937_9GLOM</name>
<dbReference type="PANTHER" id="PTHR36172:SF1">
    <property type="entry name" value="RESOLVASE-RELATED"/>
    <property type="match status" value="1"/>
</dbReference>